<gene>
    <name evidence="1" type="ORF">N3K66_004335</name>
</gene>
<accession>A0ACC0V2M9</accession>
<dbReference type="EMBL" id="CM047943">
    <property type="protein sequence ID" value="KAI9900073.1"/>
    <property type="molecule type" value="Genomic_DNA"/>
</dbReference>
<sequence>MEAMMGAKVLGEVDEADLEEILTSLRTSVASAAGTVPPGPVKLTHLPVLDDIAARHYRSEQAPALSLSGRYMPLLYKLVSGLVSAPHCFTVLVIDLEGRFDATRLACSEVDARHIYVQRPSQPAPEARTEHLRAIISQADAFMLYSDAARPSAHRRWWGTLVAGGGGPGDVVTGWRGWLRVDREHVHPFPIGSSAEEALDNRDRRQKVVDAAGWQAESPWGGFVFHNEEEGQEEDDGVRLPSLHCEVNQL</sequence>
<dbReference type="Proteomes" id="UP001163324">
    <property type="component" value="Chromosome 4"/>
</dbReference>
<evidence type="ECO:0000313" key="2">
    <source>
        <dbReference type="Proteomes" id="UP001163324"/>
    </source>
</evidence>
<keyword evidence="2" id="KW-1185">Reference proteome</keyword>
<reference evidence="1" key="1">
    <citation type="submission" date="2022-10" db="EMBL/GenBank/DDBJ databases">
        <title>Complete Genome of Trichothecium roseum strain YXFP-22015, a Plant Pathogen Isolated from Citrus.</title>
        <authorList>
            <person name="Wang Y."/>
            <person name="Zhu L."/>
        </authorList>
    </citation>
    <scope>NUCLEOTIDE SEQUENCE</scope>
    <source>
        <strain evidence="1">YXFP-22015</strain>
    </source>
</reference>
<protein>
    <submittedName>
        <fullName evidence="1">Uncharacterized protein</fullName>
    </submittedName>
</protein>
<proteinExistence type="predicted"/>
<name>A0ACC0V2M9_9HYPO</name>
<organism evidence="1 2">
    <name type="scientific">Trichothecium roseum</name>
    <dbReference type="NCBI Taxonomy" id="47278"/>
    <lineage>
        <taxon>Eukaryota</taxon>
        <taxon>Fungi</taxon>
        <taxon>Dikarya</taxon>
        <taxon>Ascomycota</taxon>
        <taxon>Pezizomycotina</taxon>
        <taxon>Sordariomycetes</taxon>
        <taxon>Hypocreomycetidae</taxon>
        <taxon>Hypocreales</taxon>
        <taxon>Hypocreales incertae sedis</taxon>
        <taxon>Trichothecium</taxon>
    </lineage>
</organism>
<evidence type="ECO:0000313" key="1">
    <source>
        <dbReference type="EMBL" id="KAI9900073.1"/>
    </source>
</evidence>
<comment type="caution">
    <text evidence="1">The sequence shown here is derived from an EMBL/GenBank/DDBJ whole genome shotgun (WGS) entry which is preliminary data.</text>
</comment>